<sequence>MQQCIEQGVDTGEHREWILAHLRHETRNITGIGNQQVAGTNLEKSEAIRRQRKDMVERQRSDHHVLLVTQRRLDPGVRLRQIRQDVAMNQHGPFREAGRSTRILQKSQVFLCDGHRFQLRCSTLGERSLEIDCAWQTPSRNHLLDVLDDKVDDSAFRKTEHVAKTSHHDVLEWRPGQHLLQRERKIFDNHDDLGSRILELMFKFSRRVQRVDVHHHVTRTQGTEDTNRILE</sequence>
<dbReference type="AlphaFoldDB" id="A0A080LRU8"/>
<reference evidence="1 2" key="1">
    <citation type="submission" date="2014-02" db="EMBL/GenBank/DDBJ databases">
        <title>Expanding our view of genomic diversity in Candidatus Accumulibacter clades.</title>
        <authorList>
            <person name="Skennerton C.T."/>
            <person name="Barr J.J."/>
            <person name="Slater F.R."/>
            <person name="Bond P.L."/>
            <person name="Tyson G.W."/>
        </authorList>
    </citation>
    <scope>NUCLEOTIDE SEQUENCE [LARGE SCALE GENOMIC DNA]</scope>
    <source>
        <strain evidence="2">BA-91</strain>
    </source>
</reference>
<accession>A0A080LRU8</accession>
<evidence type="ECO:0000313" key="1">
    <source>
        <dbReference type="EMBL" id="KFB70973.1"/>
    </source>
</evidence>
<gene>
    <name evidence="1" type="ORF">AW09_003915</name>
</gene>
<organism evidence="1 2">
    <name type="scientific">Candidatus Accumulibacter phosphatis</name>
    <dbReference type="NCBI Taxonomy" id="327160"/>
    <lineage>
        <taxon>Bacteria</taxon>
        <taxon>Pseudomonadati</taxon>
        <taxon>Pseudomonadota</taxon>
        <taxon>Betaproteobacteria</taxon>
        <taxon>Candidatus Accumulibacter</taxon>
    </lineage>
</organism>
<proteinExistence type="predicted"/>
<protein>
    <submittedName>
        <fullName evidence="1">Uncharacterized protein</fullName>
    </submittedName>
</protein>
<dbReference type="EMBL" id="JDVG02000619">
    <property type="protein sequence ID" value="KFB70973.1"/>
    <property type="molecule type" value="Genomic_DNA"/>
</dbReference>
<comment type="caution">
    <text evidence="1">The sequence shown here is derived from an EMBL/GenBank/DDBJ whole genome shotgun (WGS) entry which is preliminary data.</text>
</comment>
<name>A0A080LRU8_9PROT</name>
<evidence type="ECO:0000313" key="2">
    <source>
        <dbReference type="Proteomes" id="UP000020077"/>
    </source>
</evidence>
<dbReference type="Proteomes" id="UP000020077">
    <property type="component" value="Unassembled WGS sequence"/>
</dbReference>